<dbReference type="EMBL" id="CP133616">
    <property type="protein sequence ID" value="WMV29275.1"/>
    <property type="molecule type" value="Genomic_DNA"/>
</dbReference>
<gene>
    <name evidence="2" type="ORF">MTR67_022660</name>
</gene>
<dbReference type="Proteomes" id="UP001234989">
    <property type="component" value="Chromosome 5"/>
</dbReference>
<evidence type="ECO:0000313" key="2">
    <source>
        <dbReference type="EMBL" id="WMV29275.1"/>
    </source>
</evidence>
<dbReference type="PANTHER" id="PTHR34072">
    <property type="entry name" value="ENZYMATIC POLYPROTEIN-RELATED"/>
    <property type="match status" value="1"/>
</dbReference>
<dbReference type="PANTHER" id="PTHR34072:SF52">
    <property type="entry name" value="RIBONUCLEASE H"/>
    <property type="match status" value="1"/>
</dbReference>
<dbReference type="Pfam" id="PF17919">
    <property type="entry name" value="RT_RNaseH_2"/>
    <property type="match status" value="1"/>
</dbReference>
<organism evidence="2 3">
    <name type="scientific">Solanum verrucosum</name>
    <dbReference type="NCBI Taxonomy" id="315347"/>
    <lineage>
        <taxon>Eukaryota</taxon>
        <taxon>Viridiplantae</taxon>
        <taxon>Streptophyta</taxon>
        <taxon>Embryophyta</taxon>
        <taxon>Tracheophyta</taxon>
        <taxon>Spermatophyta</taxon>
        <taxon>Magnoliopsida</taxon>
        <taxon>eudicotyledons</taxon>
        <taxon>Gunneridae</taxon>
        <taxon>Pentapetalae</taxon>
        <taxon>asterids</taxon>
        <taxon>lamiids</taxon>
        <taxon>Solanales</taxon>
        <taxon>Solanaceae</taxon>
        <taxon>Solanoideae</taxon>
        <taxon>Solaneae</taxon>
        <taxon>Solanum</taxon>
    </lineage>
</organism>
<reference evidence="2" key="1">
    <citation type="submission" date="2023-08" db="EMBL/GenBank/DDBJ databases">
        <title>A de novo genome assembly of Solanum verrucosum Schlechtendal, a Mexican diploid species geographically isolated from the other diploid A-genome species in potato relatives.</title>
        <authorList>
            <person name="Hosaka K."/>
        </authorList>
    </citation>
    <scope>NUCLEOTIDE SEQUENCE</scope>
    <source>
        <tissue evidence="2">Young leaves</tissue>
    </source>
</reference>
<keyword evidence="3" id="KW-1185">Reference proteome</keyword>
<dbReference type="SUPFAM" id="SSF56672">
    <property type="entry name" value="DNA/RNA polymerases"/>
    <property type="match status" value="1"/>
</dbReference>
<proteinExistence type="predicted"/>
<dbReference type="InterPro" id="IPR041577">
    <property type="entry name" value="RT_RNaseH_2"/>
</dbReference>
<name>A0AAF0TWX9_SOLVR</name>
<dbReference type="AlphaFoldDB" id="A0AAF0TWX9"/>
<evidence type="ECO:0000313" key="3">
    <source>
        <dbReference type="Proteomes" id="UP001234989"/>
    </source>
</evidence>
<protein>
    <recommendedName>
        <fullName evidence="1">Reverse transcriptase/retrotransposon-derived protein RNase H-like domain-containing protein</fullName>
    </recommendedName>
</protein>
<sequence length="114" mass="13076">MLTLLDGAEVFVIYCDASRVGLDFVLIQKGKVIAYASRQLKIHERNFPTHDLELETVVLLSIYGTTTSMAFTWICSPTTRVSNMFLVRRILFEQWGDGALRYQDRLCVRKGDEL</sequence>
<accession>A0AAF0TWX9</accession>
<evidence type="ECO:0000259" key="1">
    <source>
        <dbReference type="Pfam" id="PF17919"/>
    </source>
</evidence>
<dbReference type="InterPro" id="IPR043502">
    <property type="entry name" value="DNA/RNA_pol_sf"/>
</dbReference>
<feature type="domain" description="Reverse transcriptase/retrotransposon-derived protein RNase H-like" evidence="1">
    <location>
        <begin position="2"/>
        <end position="58"/>
    </location>
</feature>